<reference evidence="1" key="1">
    <citation type="submission" date="2022-01" db="EMBL/GenBank/DDBJ databases">
        <authorList>
            <person name="King R."/>
        </authorList>
    </citation>
    <scope>NUCLEOTIDE SEQUENCE</scope>
</reference>
<sequence length="221" mass="26236">MYVYNLDIKELAEKEKSTMYVWDEVTASRGSQEIRSCIGKHVLSNANTAKHIIAYSDACGGQNRNFNRCLFWLKLIADTNIEIMDHKFMLSGHSFLPNDRDFGQIELYAKDRIKFLPEDWYAIIKKCRSKNPFPVYEMKREDFLSIKSIEESVKRRKKSENNTTVSWLKIQWLRFRKDQLYKIFFKDTINQDYPFKEIDILPNRKGAPRHLKNITISIIHT</sequence>
<evidence type="ECO:0000313" key="1">
    <source>
        <dbReference type="EMBL" id="CAG9763557.1"/>
    </source>
</evidence>
<dbReference type="Proteomes" id="UP001152799">
    <property type="component" value="Chromosome 14"/>
</dbReference>
<dbReference type="AlphaFoldDB" id="A0A9N9QBI6"/>
<evidence type="ECO:0000313" key="2">
    <source>
        <dbReference type="Proteomes" id="UP001152799"/>
    </source>
</evidence>
<gene>
    <name evidence="1" type="ORF">CEUTPL_LOCUS4215</name>
</gene>
<accession>A0A9N9QBI6</accession>
<name>A0A9N9QBI6_9CUCU</name>
<keyword evidence="2" id="KW-1185">Reference proteome</keyword>
<proteinExistence type="predicted"/>
<dbReference type="PANTHER" id="PTHR10773">
    <property type="entry name" value="DNA-DIRECTED RNA POLYMERASES I, II, AND III SUBUNIT RPABC2"/>
    <property type="match status" value="1"/>
</dbReference>
<dbReference type="EMBL" id="OU892290">
    <property type="protein sequence ID" value="CAG9763557.1"/>
    <property type="molecule type" value="Genomic_DNA"/>
</dbReference>
<dbReference type="PANTHER" id="PTHR10773:SF19">
    <property type="match status" value="1"/>
</dbReference>
<dbReference type="OrthoDB" id="6771654at2759"/>
<organism evidence="1 2">
    <name type="scientific">Ceutorhynchus assimilis</name>
    <name type="common">cabbage seed weevil</name>
    <dbReference type="NCBI Taxonomy" id="467358"/>
    <lineage>
        <taxon>Eukaryota</taxon>
        <taxon>Metazoa</taxon>
        <taxon>Ecdysozoa</taxon>
        <taxon>Arthropoda</taxon>
        <taxon>Hexapoda</taxon>
        <taxon>Insecta</taxon>
        <taxon>Pterygota</taxon>
        <taxon>Neoptera</taxon>
        <taxon>Endopterygota</taxon>
        <taxon>Coleoptera</taxon>
        <taxon>Polyphaga</taxon>
        <taxon>Cucujiformia</taxon>
        <taxon>Curculionidae</taxon>
        <taxon>Ceutorhynchinae</taxon>
        <taxon>Ceutorhynchus</taxon>
    </lineage>
</organism>
<protein>
    <submittedName>
        <fullName evidence="1">Uncharacterized protein</fullName>
    </submittedName>
</protein>